<dbReference type="Proteomes" id="UP000054007">
    <property type="component" value="Unassembled WGS sequence"/>
</dbReference>
<proteinExistence type="predicted"/>
<sequence>MNDEEVVDALFNPGNYLYMQRDFGLQTSRKNYAFIPPDSCIQSLTKTYIQNQRHPHKDRTRAKTEASALEYSLIVLSPSQRPIFLRHPVTGVITKHVHPYPAFPSIRLRSADSSFIALRTTPRLTLLGRAPDVIQEFSTAHRHFLFNPPLGWYTSSERPLSPAPKPPITRVTLSDTDCSTSSRLAKPARAHSRKRQRDTAPPDACLPLKRSRGTPCIPIRRNPPRTAKTKAREAIAPSVRRRRVS</sequence>
<evidence type="ECO:0000256" key="1">
    <source>
        <dbReference type="SAM" id="MobiDB-lite"/>
    </source>
</evidence>
<dbReference type="EMBL" id="KN880833">
    <property type="protein sequence ID" value="KIY62034.1"/>
    <property type="molecule type" value="Genomic_DNA"/>
</dbReference>
<name>A0A0D7AW02_9AGAR</name>
<keyword evidence="3" id="KW-1185">Reference proteome</keyword>
<feature type="compositionally biased region" description="Basic residues" evidence="1">
    <location>
        <begin position="186"/>
        <end position="196"/>
    </location>
</feature>
<gene>
    <name evidence="2" type="ORF">CYLTODRAFT_427216</name>
</gene>
<accession>A0A0D7AW02</accession>
<feature type="region of interest" description="Disordered" evidence="1">
    <location>
        <begin position="157"/>
        <end position="245"/>
    </location>
</feature>
<evidence type="ECO:0000313" key="2">
    <source>
        <dbReference type="EMBL" id="KIY62034.1"/>
    </source>
</evidence>
<dbReference type="AlphaFoldDB" id="A0A0D7AW02"/>
<feature type="compositionally biased region" description="Polar residues" evidence="1">
    <location>
        <begin position="171"/>
        <end position="183"/>
    </location>
</feature>
<organism evidence="2 3">
    <name type="scientific">Cylindrobasidium torrendii FP15055 ss-10</name>
    <dbReference type="NCBI Taxonomy" id="1314674"/>
    <lineage>
        <taxon>Eukaryota</taxon>
        <taxon>Fungi</taxon>
        <taxon>Dikarya</taxon>
        <taxon>Basidiomycota</taxon>
        <taxon>Agaricomycotina</taxon>
        <taxon>Agaricomycetes</taxon>
        <taxon>Agaricomycetidae</taxon>
        <taxon>Agaricales</taxon>
        <taxon>Marasmiineae</taxon>
        <taxon>Physalacriaceae</taxon>
        <taxon>Cylindrobasidium</taxon>
    </lineage>
</organism>
<protein>
    <submittedName>
        <fullName evidence="2">Uncharacterized protein</fullName>
    </submittedName>
</protein>
<reference evidence="2 3" key="1">
    <citation type="journal article" date="2015" name="Fungal Genet. Biol.">
        <title>Evolution of novel wood decay mechanisms in Agaricales revealed by the genome sequences of Fistulina hepatica and Cylindrobasidium torrendii.</title>
        <authorList>
            <person name="Floudas D."/>
            <person name="Held B.W."/>
            <person name="Riley R."/>
            <person name="Nagy L.G."/>
            <person name="Koehler G."/>
            <person name="Ransdell A.S."/>
            <person name="Younus H."/>
            <person name="Chow J."/>
            <person name="Chiniquy J."/>
            <person name="Lipzen A."/>
            <person name="Tritt A."/>
            <person name="Sun H."/>
            <person name="Haridas S."/>
            <person name="LaButti K."/>
            <person name="Ohm R.A."/>
            <person name="Kues U."/>
            <person name="Blanchette R.A."/>
            <person name="Grigoriev I.V."/>
            <person name="Minto R.E."/>
            <person name="Hibbett D.S."/>
        </authorList>
    </citation>
    <scope>NUCLEOTIDE SEQUENCE [LARGE SCALE GENOMIC DNA]</scope>
    <source>
        <strain evidence="2 3">FP15055 ss-10</strain>
    </source>
</reference>
<evidence type="ECO:0000313" key="3">
    <source>
        <dbReference type="Proteomes" id="UP000054007"/>
    </source>
</evidence>